<dbReference type="SUPFAM" id="SSF48264">
    <property type="entry name" value="Cytochrome P450"/>
    <property type="match status" value="1"/>
</dbReference>
<dbReference type="PANTHER" id="PTHR46696">
    <property type="entry name" value="P450, PUTATIVE (EUROFUNG)-RELATED"/>
    <property type="match status" value="1"/>
</dbReference>
<reference evidence="3 4" key="1">
    <citation type="submission" date="2024-03" db="EMBL/GenBank/DDBJ databases">
        <authorList>
            <person name="Jo J.-H."/>
        </authorList>
    </citation>
    <scope>NUCLEOTIDE SEQUENCE [LARGE SCALE GENOMIC DNA]</scope>
    <source>
        <strain evidence="3 4">PS1R-30</strain>
    </source>
</reference>
<comment type="caution">
    <text evidence="3">The sequence shown here is derived from an EMBL/GenBank/DDBJ whole genome shotgun (WGS) entry which is preliminary data.</text>
</comment>
<dbReference type="Pfam" id="PF00067">
    <property type="entry name" value="p450"/>
    <property type="match status" value="2"/>
</dbReference>
<dbReference type="InterPro" id="IPR017972">
    <property type="entry name" value="Cyt_P450_CS"/>
</dbReference>
<keyword evidence="2" id="KW-0408">Iron</keyword>
<keyword evidence="2" id="KW-0503">Monooxygenase</keyword>
<keyword evidence="2" id="KW-0560">Oxidoreductase</keyword>
<dbReference type="InterPro" id="IPR002397">
    <property type="entry name" value="Cyt_P450_B"/>
</dbReference>
<gene>
    <name evidence="3" type="ORF">WG901_16185</name>
</gene>
<keyword evidence="4" id="KW-1185">Reference proteome</keyword>
<keyword evidence="2" id="KW-0479">Metal-binding</keyword>
<accession>A0ABU8RYN0</accession>
<dbReference type="EMBL" id="JBBHJZ010000003">
    <property type="protein sequence ID" value="MEJ5978193.1"/>
    <property type="molecule type" value="Genomic_DNA"/>
</dbReference>
<dbReference type="InterPro" id="IPR036396">
    <property type="entry name" value="Cyt_P450_sf"/>
</dbReference>
<evidence type="ECO:0000313" key="3">
    <source>
        <dbReference type="EMBL" id="MEJ5978193.1"/>
    </source>
</evidence>
<dbReference type="PROSITE" id="PS00086">
    <property type="entry name" value="CYTOCHROME_P450"/>
    <property type="match status" value="1"/>
</dbReference>
<evidence type="ECO:0000256" key="1">
    <source>
        <dbReference type="ARBA" id="ARBA00010617"/>
    </source>
</evidence>
<keyword evidence="2" id="KW-0349">Heme</keyword>
<dbReference type="InterPro" id="IPR001128">
    <property type="entry name" value="Cyt_P450"/>
</dbReference>
<dbReference type="RefSeq" id="WP_339588130.1">
    <property type="nucleotide sequence ID" value="NZ_JBBHJZ010000003.1"/>
</dbReference>
<proteinExistence type="inferred from homology"/>
<organism evidence="3 4">
    <name type="scientific">Novosphingobium anseongense</name>
    <dbReference type="NCBI Taxonomy" id="3133436"/>
    <lineage>
        <taxon>Bacteria</taxon>
        <taxon>Pseudomonadati</taxon>
        <taxon>Pseudomonadota</taxon>
        <taxon>Alphaproteobacteria</taxon>
        <taxon>Sphingomonadales</taxon>
        <taxon>Sphingomonadaceae</taxon>
        <taxon>Novosphingobium</taxon>
    </lineage>
</organism>
<name>A0ABU8RYN0_9SPHN</name>
<evidence type="ECO:0000256" key="2">
    <source>
        <dbReference type="RuleBase" id="RU000461"/>
    </source>
</evidence>
<dbReference type="PANTHER" id="PTHR46696:SF6">
    <property type="entry name" value="P450, PUTATIVE (EUROFUNG)-RELATED"/>
    <property type="match status" value="1"/>
</dbReference>
<dbReference type="Proteomes" id="UP001361239">
    <property type="component" value="Unassembled WGS sequence"/>
</dbReference>
<dbReference type="PRINTS" id="PR00359">
    <property type="entry name" value="BP450"/>
</dbReference>
<protein>
    <submittedName>
        <fullName evidence="3">Cytochrome P450</fullName>
    </submittedName>
</protein>
<evidence type="ECO:0000313" key="4">
    <source>
        <dbReference type="Proteomes" id="UP001361239"/>
    </source>
</evidence>
<dbReference type="Gene3D" id="1.10.630.10">
    <property type="entry name" value="Cytochrome P450"/>
    <property type="match status" value="1"/>
</dbReference>
<comment type="similarity">
    <text evidence="1 2">Belongs to the cytochrome P450 family.</text>
</comment>
<sequence>MGEDAVQTLADLTLHSLPMAAPAFSANPWPELEKARASHPWLAACEFGHVVHQYDAMRDLLWLDHSLTGSYEDMLQIMEAEGTPWGRFQQESLLAQTGEAHRRIRAVLAPAFTPQQANKHRPLMRKVIAELLDEWVPKGEFDFEDFASYFPITVMCSLIGAPTGAIASLRASMEALGLSMSMDKAFLPQLNQATDVLDAFAQDIVAQRRKARLAPGEDMLEVLLATLDEGKVTERELYDLLIFLFVAGYDTSKNALTLMMDALIDRPEMYQRCAEDLAWCKKVSEENFRYLTTSTIPRIVTKDIAYKDVLIPAGTLLFFPVSISGRDPVIEDAANFDPERDQAKKRPITFGMGVHICLGQFIARAQIEEGLHQIAQRIRQPRRTGPSTWRPFYGVWGLKGLPIAFEAVRDSAEAEPAL</sequence>